<keyword evidence="1" id="KW-0732">Signal</keyword>
<dbReference type="RefSeq" id="XP_025402462.1">
    <property type="nucleotide sequence ID" value="XM_025541696.1"/>
</dbReference>
<dbReference type="PANTHER" id="PTHR28156:SF1">
    <property type="entry name" value="FAS1 DOMAIN-CONTAINING PROTEIN YDR262W"/>
    <property type="match status" value="1"/>
</dbReference>
<sequence>MGTTPSQENSNPTLSDVLPKNRLINVFASLTRQFDSVESRLNDPTQNMTVLAPRNSAIMDLPRKPWENPDDYARYGEAEAYEGSEGQDRAKKNLERFVMAHVVVGSPWGDGVEGEGRGGETMAGDKVGWVRRGEKIYIQPGDVEVDSIAEKVSNGEVWILNGVLNYA</sequence>
<protein>
    <recommendedName>
        <fullName evidence="2">FAS1 domain-containing protein</fullName>
    </recommendedName>
</protein>
<dbReference type="STRING" id="1448321.A0A317WT48"/>
<evidence type="ECO:0000259" key="2">
    <source>
        <dbReference type="PROSITE" id="PS50213"/>
    </source>
</evidence>
<reference evidence="3 4" key="1">
    <citation type="submission" date="2016-12" db="EMBL/GenBank/DDBJ databases">
        <title>The genomes of Aspergillus section Nigri reveals drivers in fungal speciation.</title>
        <authorList>
            <consortium name="DOE Joint Genome Institute"/>
            <person name="Vesth T.C."/>
            <person name="Nybo J."/>
            <person name="Theobald S."/>
            <person name="Brandl J."/>
            <person name="Frisvad J.C."/>
            <person name="Nielsen K.F."/>
            <person name="Lyhne E.K."/>
            <person name="Kogle M.E."/>
            <person name="Kuo A."/>
            <person name="Riley R."/>
            <person name="Clum A."/>
            <person name="Nolan M."/>
            <person name="Lipzen A."/>
            <person name="Salamov A."/>
            <person name="Henrissat B."/>
            <person name="Wiebenga A."/>
            <person name="De Vries R.P."/>
            <person name="Grigoriev I.V."/>
            <person name="Mortensen U.H."/>
            <person name="Andersen M.R."/>
            <person name="Baker S.E."/>
        </authorList>
    </citation>
    <scope>NUCLEOTIDE SEQUENCE [LARGE SCALE GENOMIC DNA]</scope>
    <source>
        <strain evidence="3 4">CBS 117.55</strain>
    </source>
</reference>
<accession>A0A317WT48</accession>
<evidence type="ECO:0000256" key="1">
    <source>
        <dbReference type="ARBA" id="ARBA00022729"/>
    </source>
</evidence>
<keyword evidence="4" id="KW-1185">Reference proteome</keyword>
<comment type="caution">
    <text evidence="3">The sequence shown here is derived from an EMBL/GenBank/DDBJ whole genome shotgun (WGS) entry which is preliminary data.</text>
</comment>
<dbReference type="PANTHER" id="PTHR28156">
    <property type="entry name" value="FAS1 DOMAIN-CONTAINING PROTEIN YDR262W"/>
    <property type="match status" value="1"/>
</dbReference>
<evidence type="ECO:0000313" key="3">
    <source>
        <dbReference type="EMBL" id="PWY89275.1"/>
    </source>
</evidence>
<proteinExistence type="predicted"/>
<dbReference type="Proteomes" id="UP000247233">
    <property type="component" value="Unassembled WGS sequence"/>
</dbReference>
<dbReference type="Gene3D" id="2.30.180.10">
    <property type="entry name" value="FAS1 domain"/>
    <property type="match status" value="1"/>
</dbReference>
<dbReference type="GeneID" id="37063933"/>
<dbReference type="PROSITE" id="PS50213">
    <property type="entry name" value="FAS1"/>
    <property type="match status" value="1"/>
</dbReference>
<gene>
    <name evidence="3" type="ORF">BO70DRAFT_350476</name>
</gene>
<dbReference type="AlphaFoldDB" id="A0A317WT48"/>
<dbReference type="InterPro" id="IPR040200">
    <property type="entry name" value="Mug57-like"/>
</dbReference>
<feature type="domain" description="FAS1" evidence="2">
    <location>
        <begin position="11"/>
        <end position="164"/>
    </location>
</feature>
<dbReference type="SUPFAM" id="SSF82153">
    <property type="entry name" value="FAS1 domain"/>
    <property type="match status" value="1"/>
</dbReference>
<dbReference type="InterPro" id="IPR036378">
    <property type="entry name" value="FAS1_dom_sf"/>
</dbReference>
<dbReference type="Pfam" id="PF02469">
    <property type="entry name" value="Fasciclin"/>
    <property type="match status" value="1"/>
</dbReference>
<organism evidence="3 4">
    <name type="scientific">Aspergillus heteromorphus CBS 117.55</name>
    <dbReference type="NCBI Taxonomy" id="1448321"/>
    <lineage>
        <taxon>Eukaryota</taxon>
        <taxon>Fungi</taxon>
        <taxon>Dikarya</taxon>
        <taxon>Ascomycota</taxon>
        <taxon>Pezizomycotina</taxon>
        <taxon>Eurotiomycetes</taxon>
        <taxon>Eurotiomycetidae</taxon>
        <taxon>Eurotiales</taxon>
        <taxon>Aspergillaceae</taxon>
        <taxon>Aspergillus</taxon>
        <taxon>Aspergillus subgen. Circumdati</taxon>
    </lineage>
</organism>
<dbReference type="VEuPathDB" id="FungiDB:BO70DRAFT_350476"/>
<evidence type="ECO:0000313" key="4">
    <source>
        <dbReference type="Proteomes" id="UP000247233"/>
    </source>
</evidence>
<name>A0A317WT48_9EURO</name>
<dbReference type="EMBL" id="MSFL01000004">
    <property type="protein sequence ID" value="PWY89275.1"/>
    <property type="molecule type" value="Genomic_DNA"/>
</dbReference>
<dbReference type="OrthoDB" id="5551751at2759"/>
<dbReference type="InterPro" id="IPR000782">
    <property type="entry name" value="FAS1_domain"/>
</dbReference>